<accession>A0A381W2J5</accession>
<evidence type="ECO:0000256" key="1">
    <source>
        <dbReference type="SAM" id="Phobius"/>
    </source>
</evidence>
<feature type="transmembrane region" description="Helical" evidence="1">
    <location>
        <begin position="30"/>
        <end position="54"/>
    </location>
</feature>
<evidence type="ECO:0000313" key="2">
    <source>
        <dbReference type="EMBL" id="SVA46769.1"/>
    </source>
</evidence>
<gene>
    <name evidence="2" type="ORF">METZ01_LOCUS99623</name>
</gene>
<protein>
    <submittedName>
        <fullName evidence="2">Uncharacterized protein</fullName>
    </submittedName>
</protein>
<dbReference type="AlphaFoldDB" id="A0A381W2J5"/>
<proteinExistence type="predicted"/>
<reference evidence="2" key="1">
    <citation type="submission" date="2018-05" db="EMBL/GenBank/DDBJ databases">
        <authorList>
            <person name="Lanie J.A."/>
            <person name="Ng W.-L."/>
            <person name="Kazmierczak K.M."/>
            <person name="Andrzejewski T.M."/>
            <person name="Davidsen T.M."/>
            <person name="Wayne K.J."/>
            <person name="Tettelin H."/>
            <person name="Glass J.I."/>
            <person name="Rusch D."/>
            <person name="Podicherti R."/>
            <person name="Tsui H.-C.T."/>
            <person name="Winkler M.E."/>
        </authorList>
    </citation>
    <scope>NUCLEOTIDE SEQUENCE</scope>
</reference>
<dbReference type="EMBL" id="UINC01010521">
    <property type="protein sequence ID" value="SVA46769.1"/>
    <property type="molecule type" value="Genomic_DNA"/>
</dbReference>
<keyword evidence="1" id="KW-0472">Membrane</keyword>
<keyword evidence="1" id="KW-1133">Transmembrane helix</keyword>
<name>A0A381W2J5_9ZZZZ</name>
<sequence length="323" mass="36321">MAPDEEWDDEEWDEDYDETILGFSPLTFKLASVGSVLVILMLVLSLVLTSFGFYSGVSHLKVMIDVEEHYSSDDIILNAEVMANSPLFGSLESEGDYKITYDGEVRTTGKLVLGDDGRDSISLPYEDFFVDNGDYTLTVMFGEEQVSDSVELNMVAKTVTCTIFFIGHDICDDDLCDPVLTTITFGSSEDPLNSKTVAPTGSGKIEIYFYNNNAPTESEKYDAAYWNNDNSRPSDDWELVQTITFATELNSGYWQYDGGSVEEFAISNFQMSLDPDYFRQNQDGDYTMSVSYNNTFVSEVEGADLEQKDGRSDWRWFFLDGKG</sequence>
<keyword evidence="1" id="KW-0812">Transmembrane</keyword>
<organism evidence="2">
    <name type="scientific">marine metagenome</name>
    <dbReference type="NCBI Taxonomy" id="408172"/>
    <lineage>
        <taxon>unclassified sequences</taxon>
        <taxon>metagenomes</taxon>
        <taxon>ecological metagenomes</taxon>
    </lineage>
</organism>